<dbReference type="Gene3D" id="3.10.100.10">
    <property type="entry name" value="Mannose-Binding Protein A, subunit A"/>
    <property type="match status" value="1"/>
</dbReference>
<accession>A0A8X7XEU9</accession>
<keyword evidence="6" id="KW-1185">Reference proteome</keyword>
<dbReference type="InterPro" id="IPR016187">
    <property type="entry name" value="CTDL_fold"/>
</dbReference>
<feature type="non-terminal residue" evidence="5">
    <location>
        <position position="302"/>
    </location>
</feature>
<feature type="non-terminal residue" evidence="5">
    <location>
        <position position="1"/>
    </location>
</feature>
<evidence type="ECO:0000259" key="3">
    <source>
        <dbReference type="PROSITE" id="PS50041"/>
    </source>
</evidence>
<evidence type="ECO:0000259" key="4">
    <source>
        <dbReference type="PROSITE" id="PS50853"/>
    </source>
</evidence>
<feature type="domain" description="C-type lectin" evidence="3">
    <location>
        <begin position="129"/>
        <end position="234"/>
    </location>
</feature>
<dbReference type="Gene3D" id="2.60.40.10">
    <property type="entry name" value="Immunoglobulins"/>
    <property type="match status" value="1"/>
</dbReference>
<name>A0A8X7XEU9_POLSE</name>
<evidence type="ECO:0000313" key="6">
    <source>
        <dbReference type="Proteomes" id="UP000886611"/>
    </source>
</evidence>
<dbReference type="CDD" id="cd00037">
    <property type="entry name" value="CLECT"/>
    <property type="match status" value="1"/>
</dbReference>
<dbReference type="Pfam" id="PF00059">
    <property type="entry name" value="Lectin_C"/>
    <property type="match status" value="1"/>
</dbReference>
<dbReference type="InterPro" id="IPR018378">
    <property type="entry name" value="C-type_lectin_CS"/>
</dbReference>
<comment type="caution">
    <text evidence="5">The sequence shown here is derived from an EMBL/GenBank/DDBJ whole genome shotgun (WGS) entry which is preliminary data.</text>
</comment>
<evidence type="ECO:0000256" key="2">
    <source>
        <dbReference type="SAM" id="MobiDB-lite"/>
    </source>
</evidence>
<dbReference type="PROSITE" id="PS50853">
    <property type="entry name" value="FN3"/>
    <property type="match status" value="1"/>
</dbReference>
<proteinExistence type="predicted"/>
<dbReference type="PANTHER" id="PTHR45784:SF3">
    <property type="entry name" value="C-TYPE LECTIN DOMAIN FAMILY 4 MEMBER K-LIKE-RELATED"/>
    <property type="match status" value="1"/>
</dbReference>
<evidence type="ECO:0000256" key="1">
    <source>
        <dbReference type="ARBA" id="ARBA00023157"/>
    </source>
</evidence>
<dbReference type="InterPro" id="IPR001304">
    <property type="entry name" value="C-type_lectin-like"/>
</dbReference>
<dbReference type="EMBL" id="JAATIS010000485">
    <property type="protein sequence ID" value="KAG2467940.1"/>
    <property type="molecule type" value="Genomic_DNA"/>
</dbReference>
<evidence type="ECO:0000313" key="5">
    <source>
        <dbReference type="EMBL" id="KAG2467940.1"/>
    </source>
</evidence>
<feature type="domain" description="Fibronectin type-III" evidence="4">
    <location>
        <begin position="35"/>
        <end position="124"/>
    </location>
</feature>
<dbReference type="InterPro" id="IPR036116">
    <property type="entry name" value="FN3_sf"/>
</dbReference>
<dbReference type="PROSITE" id="PS00615">
    <property type="entry name" value="C_TYPE_LECTIN_1"/>
    <property type="match status" value="1"/>
</dbReference>
<dbReference type="CDD" id="cd00063">
    <property type="entry name" value="FN3"/>
    <property type="match status" value="1"/>
</dbReference>
<dbReference type="InterPro" id="IPR013783">
    <property type="entry name" value="Ig-like_fold"/>
</dbReference>
<dbReference type="Proteomes" id="UP000886611">
    <property type="component" value="Unassembled WGS sequence"/>
</dbReference>
<sequence length="302" mass="32924">MGIPARGGDGSLPKREALSKQIGIAARRKEGRDDAYSGVLTFSDVTCSSLTLNWTQAPGPVVSYTVTARGPTSQIKTIITGNVTGTVVMDMIPDSVYNFTVVPTKCNIQLDMATGSVVTGAAPTVDPSQPGKNYYILKNSLTWSSAQQACMTCFEDLAVINSAELTRAIPSPSYATWIGLSRSSAGDFVWVIDNQTVYGNWASGEPTNNNCVYLQTNKMWSSYPCSNVLWYMCQEGNLDSFQYHQLFSHAELDSGTRAGDLLYPESDRTYKSDANPHAGQRHRDRSAEPDPGQLVHIRSDPK</sequence>
<keyword evidence="1" id="KW-1015">Disulfide bond</keyword>
<dbReference type="SMART" id="SM00034">
    <property type="entry name" value="CLECT"/>
    <property type="match status" value="1"/>
</dbReference>
<dbReference type="InterPro" id="IPR003961">
    <property type="entry name" value="FN3_dom"/>
</dbReference>
<protein>
    <submittedName>
        <fullName evidence="5">CL46 protein</fullName>
    </submittedName>
</protein>
<dbReference type="Pfam" id="PF00041">
    <property type="entry name" value="fn3"/>
    <property type="match status" value="1"/>
</dbReference>
<feature type="region of interest" description="Disordered" evidence="2">
    <location>
        <begin position="263"/>
        <end position="302"/>
    </location>
</feature>
<dbReference type="SUPFAM" id="SSF56436">
    <property type="entry name" value="C-type lectin-like"/>
    <property type="match status" value="1"/>
</dbReference>
<dbReference type="PROSITE" id="PS50041">
    <property type="entry name" value="C_TYPE_LECTIN_2"/>
    <property type="match status" value="1"/>
</dbReference>
<dbReference type="AlphaFoldDB" id="A0A8X7XEU9"/>
<dbReference type="SUPFAM" id="SSF49265">
    <property type="entry name" value="Fibronectin type III"/>
    <property type="match status" value="1"/>
</dbReference>
<gene>
    <name evidence="5" type="primary">Cl46</name>
    <name evidence="5" type="ORF">GTO96_0014346</name>
</gene>
<reference evidence="5 6" key="1">
    <citation type="journal article" date="2021" name="Cell">
        <title>Tracing the genetic footprints of vertebrate landing in non-teleost ray-finned fishes.</title>
        <authorList>
            <person name="Bi X."/>
            <person name="Wang K."/>
            <person name="Yang L."/>
            <person name="Pan H."/>
            <person name="Jiang H."/>
            <person name="Wei Q."/>
            <person name="Fang M."/>
            <person name="Yu H."/>
            <person name="Zhu C."/>
            <person name="Cai Y."/>
            <person name="He Y."/>
            <person name="Gan X."/>
            <person name="Zeng H."/>
            <person name="Yu D."/>
            <person name="Zhu Y."/>
            <person name="Jiang H."/>
            <person name="Qiu Q."/>
            <person name="Yang H."/>
            <person name="Zhang Y.E."/>
            <person name="Wang W."/>
            <person name="Zhu M."/>
            <person name="He S."/>
            <person name="Zhang G."/>
        </authorList>
    </citation>
    <scope>NUCLEOTIDE SEQUENCE [LARGE SCALE GENOMIC DNA]</scope>
    <source>
        <strain evidence="5">Bchr_013</strain>
    </source>
</reference>
<dbReference type="PANTHER" id="PTHR45784">
    <property type="entry name" value="C-TYPE LECTIN DOMAIN FAMILY 20 MEMBER A-RELATED"/>
    <property type="match status" value="1"/>
</dbReference>
<organism evidence="5 6">
    <name type="scientific">Polypterus senegalus</name>
    <name type="common">Senegal bichir</name>
    <dbReference type="NCBI Taxonomy" id="55291"/>
    <lineage>
        <taxon>Eukaryota</taxon>
        <taxon>Metazoa</taxon>
        <taxon>Chordata</taxon>
        <taxon>Craniata</taxon>
        <taxon>Vertebrata</taxon>
        <taxon>Euteleostomi</taxon>
        <taxon>Actinopterygii</taxon>
        <taxon>Polypteriformes</taxon>
        <taxon>Polypteridae</taxon>
        <taxon>Polypterus</taxon>
    </lineage>
</organism>
<dbReference type="InterPro" id="IPR016186">
    <property type="entry name" value="C-type_lectin-like/link_sf"/>
</dbReference>